<evidence type="ECO:0000256" key="1">
    <source>
        <dbReference type="ARBA" id="ARBA00001936"/>
    </source>
</evidence>
<dbReference type="GO" id="GO:0005737">
    <property type="term" value="C:cytoplasm"/>
    <property type="evidence" value="ECO:0007669"/>
    <property type="project" value="UniProtKB-SubCell"/>
</dbReference>
<comment type="similarity">
    <text evidence="8">Belongs to the DNA polymerase type-B-like family. GLD2 subfamily.</text>
</comment>
<organism evidence="12">
    <name type="scientific">Darwinula stevensoni</name>
    <dbReference type="NCBI Taxonomy" id="69355"/>
    <lineage>
        <taxon>Eukaryota</taxon>
        <taxon>Metazoa</taxon>
        <taxon>Ecdysozoa</taxon>
        <taxon>Arthropoda</taxon>
        <taxon>Crustacea</taxon>
        <taxon>Oligostraca</taxon>
        <taxon>Ostracoda</taxon>
        <taxon>Podocopa</taxon>
        <taxon>Podocopida</taxon>
        <taxon>Darwinulocopina</taxon>
        <taxon>Darwinuloidea</taxon>
        <taxon>Darwinulidae</taxon>
        <taxon>Darwinula</taxon>
    </lineage>
</organism>
<keyword evidence="5" id="KW-0808">Transferase</keyword>
<evidence type="ECO:0000256" key="5">
    <source>
        <dbReference type="ARBA" id="ARBA00022679"/>
    </source>
</evidence>
<evidence type="ECO:0000256" key="8">
    <source>
        <dbReference type="ARBA" id="ARBA00038491"/>
    </source>
</evidence>
<feature type="domain" description="Poly(A) RNA polymerase mitochondrial-like central palm" evidence="11">
    <location>
        <begin position="244"/>
        <end position="381"/>
    </location>
</feature>
<dbReference type="SUPFAM" id="SSF81301">
    <property type="entry name" value="Nucleotidyltransferase"/>
    <property type="match status" value="1"/>
</dbReference>
<feature type="domain" description="PAP-associated" evidence="10">
    <location>
        <begin position="470"/>
        <end position="532"/>
    </location>
</feature>
<dbReference type="GO" id="GO:0031123">
    <property type="term" value="P:RNA 3'-end processing"/>
    <property type="evidence" value="ECO:0007669"/>
    <property type="project" value="TreeGrafter"/>
</dbReference>
<dbReference type="GO" id="GO:1990817">
    <property type="term" value="F:poly(A) RNA polymerase activity"/>
    <property type="evidence" value="ECO:0007669"/>
    <property type="project" value="TreeGrafter"/>
</dbReference>
<evidence type="ECO:0000313" key="13">
    <source>
        <dbReference type="Proteomes" id="UP000677054"/>
    </source>
</evidence>
<evidence type="ECO:0000256" key="4">
    <source>
        <dbReference type="ARBA" id="ARBA00022490"/>
    </source>
</evidence>
<dbReference type="OrthoDB" id="2274644at2759"/>
<protein>
    <submittedName>
        <fullName evidence="12">Uncharacterized protein</fullName>
    </submittedName>
</protein>
<comment type="cofactor">
    <cofactor evidence="1">
        <name>Mn(2+)</name>
        <dbReference type="ChEBI" id="CHEBI:29035"/>
    </cofactor>
</comment>
<feature type="region of interest" description="Disordered" evidence="9">
    <location>
        <begin position="122"/>
        <end position="149"/>
    </location>
</feature>
<dbReference type="Gene3D" id="3.30.460.10">
    <property type="entry name" value="Beta Polymerase, domain 2"/>
    <property type="match status" value="1"/>
</dbReference>
<accession>A0A7R8XF10</accession>
<evidence type="ECO:0000259" key="11">
    <source>
        <dbReference type="Pfam" id="PF22600"/>
    </source>
</evidence>
<dbReference type="Pfam" id="PF03828">
    <property type="entry name" value="PAP_assoc"/>
    <property type="match status" value="1"/>
</dbReference>
<dbReference type="Gene3D" id="1.10.1410.10">
    <property type="match status" value="1"/>
</dbReference>
<comment type="cofactor">
    <cofactor evidence="2">
        <name>Mg(2+)</name>
        <dbReference type="ChEBI" id="CHEBI:18420"/>
    </cofactor>
</comment>
<comment type="subcellular location">
    <subcellularLocation>
        <location evidence="3">Cytoplasm</location>
    </subcellularLocation>
</comment>
<reference evidence="12" key="1">
    <citation type="submission" date="2020-11" db="EMBL/GenBank/DDBJ databases">
        <authorList>
            <person name="Tran Van P."/>
        </authorList>
    </citation>
    <scope>NUCLEOTIDE SEQUENCE</scope>
</reference>
<dbReference type="EMBL" id="CAJPEV010001831">
    <property type="protein sequence ID" value="CAG0894526.1"/>
    <property type="molecule type" value="Genomic_DNA"/>
</dbReference>
<dbReference type="InterPro" id="IPR043519">
    <property type="entry name" value="NT_sf"/>
</dbReference>
<dbReference type="InterPro" id="IPR054708">
    <property type="entry name" value="MTPAP-like_central"/>
</dbReference>
<keyword evidence="13" id="KW-1185">Reference proteome</keyword>
<keyword evidence="6" id="KW-0479">Metal-binding</keyword>
<dbReference type="Proteomes" id="UP000677054">
    <property type="component" value="Unassembled WGS sequence"/>
</dbReference>
<dbReference type="Pfam" id="PF22600">
    <property type="entry name" value="MTPAP-like_central"/>
    <property type="match status" value="1"/>
</dbReference>
<sequence>MGKPLSSSHKPSGLQSYPLESIYNFSRGKKKKKRERTTMYPVGYQCSHWVTDPWKQQQTTTASQQQQQATPVTVSSHFLPFGTPTDFFGEMHLSRTQIPPAIMANVMPITVNHRYMNLHNRSPSPTWNKQGDYDALHSDDSRSSDEKGKDDLLAMSTKDGRNVIYNPPAIPSYRFTSHFSQRGLKRSYDMHHGGWGRSGHGGHRGSGHVKRNRSSPSPPLSPHISPHISHPEHIIYPREELDLLSQEIWDKFMSMRQDDETLFRKHYLRTRIYTIIKHHFPYCRLYLVGSSMTGFGIGNSDVDMCLMISPGDIDQRNEATLVLRRVSHVLRKFTEFVTNLELIRAKVPILKFGDAVSGIEVDLNCNNSVGIRNTHLLYAYANADWRVKPLVLIVKLWAQRQNINDAKNMTISSYSLTLMVIHYLQVVEPGVVPSMQEKFPHTFSPQKALHFVVPGENVEGLLQPSPNRTSLAELFLGFLHYYAYEFNYAEHAISVRLGKAVPISLCRYAGSPKNDPFQWKCLCIEEPFDHTNTARSVYDEKTFEGVLKVFRWSHDQLKKTQNLGSILSERPMPE</sequence>
<feature type="compositionally biased region" description="Basic residues" evidence="9">
    <location>
        <begin position="200"/>
        <end position="213"/>
    </location>
</feature>
<dbReference type="CDD" id="cd05402">
    <property type="entry name" value="NT_PAP_TUTase"/>
    <property type="match status" value="1"/>
</dbReference>
<keyword evidence="7" id="KW-0460">Magnesium</keyword>
<evidence type="ECO:0000256" key="2">
    <source>
        <dbReference type="ARBA" id="ARBA00001946"/>
    </source>
</evidence>
<dbReference type="AlphaFoldDB" id="A0A7R8XF10"/>
<proteinExistence type="inferred from homology"/>
<evidence type="ECO:0000256" key="3">
    <source>
        <dbReference type="ARBA" id="ARBA00004496"/>
    </source>
</evidence>
<evidence type="ECO:0000313" key="12">
    <source>
        <dbReference type="EMBL" id="CAD7248411.1"/>
    </source>
</evidence>
<evidence type="ECO:0000256" key="6">
    <source>
        <dbReference type="ARBA" id="ARBA00022723"/>
    </source>
</evidence>
<dbReference type="PANTHER" id="PTHR12271:SF40">
    <property type="entry name" value="POLY(A) RNA POLYMERASE GLD2"/>
    <property type="match status" value="1"/>
</dbReference>
<feature type="compositionally biased region" description="Basic and acidic residues" evidence="9">
    <location>
        <begin position="131"/>
        <end position="149"/>
    </location>
</feature>
<evidence type="ECO:0000256" key="7">
    <source>
        <dbReference type="ARBA" id="ARBA00022842"/>
    </source>
</evidence>
<evidence type="ECO:0000259" key="10">
    <source>
        <dbReference type="Pfam" id="PF03828"/>
    </source>
</evidence>
<name>A0A7R8XF10_9CRUS</name>
<gene>
    <name evidence="12" type="ORF">DSTB1V02_LOCUS8224</name>
</gene>
<dbReference type="EMBL" id="LR901348">
    <property type="protein sequence ID" value="CAD7248411.1"/>
    <property type="molecule type" value="Genomic_DNA"/>
</dbReference>
<evidence type="ECO:0000256" key="9">
    <source>
        <dbReference type="SAM" id="MobiDB-lite"/>
    </source>
</evidence>
<dbReference type="SUPFAM" id="SSF81631">
    <property type="entry name" value="PAP/OAS1 substrate-binding domain"/>
    <property type="match status" value="1"/>
</dbReference>
<dbReference type="PANTHER" id="PTHR12271">
    <property type="entry name" value="POLY A POLYMERASE CID PAP -RELATED"/>
    <property type="match status" value="1"/>
</dbReference>
<dbReference type="InterPro" id="IPR002058">
    <property type="entry name" value="PAP_assoc"/>
</dbReference>
<feature type="region of interest" description="Disordered" evidence="9">
    <location>
        <begin position="191"/>
        <end position="229"/>
    </location>
</feature>
<dbReference type="GO" id="GO:0046872">
    <property type="term" value="F:metal ion binding"/>
    <property type="evidence" value="ECO:0007669"/>
    <property type="project" value="UniProtKB-KW"/>
</dbReference>
<keyword evidence="4" id="KW-0963">Cytoplasm</keyword>